<sequence length="159" mass="18750">MENIKENIKIQEESYDESSSTDHSYWCIEYFEINNQLSLINKSNSDNFELNYVIEKDFLPETDELDLNFHRKGNQTLHQQNNRIEHAHSNPVIVEKRNARERKRVKAVNEAFAKLRQLVPSVACRGKRVSKVKTLKKAVEYISELKRALEITKNPEIKY</sequence>
<proteinExistence type="predicted"/>
<dbReference type="PANTHER" id="PTHR23349">
    <property type="entry name" value="BASIC HELIX-LOOP-HELIX TRANSCRIPTION FACTOR, TWIST"/>
    <property type="match status" value="1"/>
</dbReference>
<dbReference type="GO" id="GO:0032502">
    <property type="term" value="P:developmental process"/>
    <property type="evidence" value="ECO:0007669"/>
    <property type="project" value="TreeGrafter"/>
</dbReference>
<protein>
    <submittedName>
        <fullName evidence="3">CSON009447 protein</fullName>
    </submittedName>
</protein>
<dbReference type="GO" id="GO:0046983">
    <property type="term" value="F:protein dimerization activity"/>
    <property type="evidence" value="ECO:0007669"/>
    <property type="project" value="InterPro"/>
</dbReference>
<gene>
    <name evidence="3" type="primary">CSON009447</name>
</gene>
<dbReference type="InterPro" id="IPR036638">
    <property type="entry name" value="HLH_DNA-bd_sf"/>
</dbReference>
<evidence type="ECO:0000256" key="1">
    <source>
        <dbReference type="ARBA" id="ARBA00023125"/>
    </source>
</evidence>
<dbReference type="InterPro" id="IPR011598">
    <property type="entry name" value="bHLH_dom"/>
</dbReference>
<name>A0A336MYI2_CULSO</name>
<reference evidence="3" key="1">
    <citation type="submission" date="2018-07" db="EMBL/GenBank/DDBJ databases">
        <authorList>
            <person name="Quirk P.G."/>
            <person name="Krulwich T.A."/>
        </authorList>
    </citation>
    <scope>NUCLEOTIDE SEQUENCE</scope>
</reference>
<dbReference type="PANTHER" id="PTHR23349:SF108">
    <property type="entry name" value="BHLH DOMAIN-CONTAINING PROTEIN"/>
    <property type="match status" value="1"/>
</dbReference>
<dbReference type="SMART" id="SM00353">
    <property type="entry name" value="HLH"/>
    <property type="match status" value="1"/>
</dbReference>
<organism evidence="3">
    <name type="scientific">Culicoides sonorensis</name>
    <name type="common">Biting midge</name>
    <dbReference type="NCBI Taxonomy" id="179676"/>
    <lineage>
        <taxon>Eukaryota</taxon>
        <taxon>Metazoa</taxon>
        <taxon>Ecdysozoa</taxon>
        <taxon>Arthropoda</taxon>
        <taxon>Hexapoda</taxon>
        <taxon>Insecta</taxon>
        <taxon>Pterygota</taxon>
        <taxon>Neoptera</taxon>
        <taxon>Endopterygota</taxon>
        <taxon>Diptera</taxon>
        <taxon>Nematocera</taxon>
        <taxon>Chironomoidea</taxon>
        <taxon>Ceratopogonidae</taxon>
        <taxon>Ceratopogoninae</taxon>
        <taxon>Culicoides</taxon>
        <taxon>Monoculicoides</taxon>
    </lineage>
</organism>
<dbReference type="GO" id="GO:0000977">
    <property type="term" value="F:RNA polymerase II transcription regulatory region sequence-specific DNA binding"/>
    <property type="evidence" value="ECO:0007669"/>
    <property type="project" value="TreeGrafter"/>
</dbReference>
<dbReference type="Pfam" id="PF00010">
    <property type="entry name" value="HLH"/>
    <property type="match status" value="1"/>
</dbReference>
<evidence type="ECO:0000313" key="3">
    <source>
        <dbReference type="EMBL" id="SSX35250.1"/>
    </source>
</evidence>
<feature type="domain" description="BHLH" evidence="2">
    <location>
        <begin position="92"/>
        <end position="145"/>
    </location>
</feature>
<dbReference type="CDD" id="cd11418">
    <property type="entry name" value="bHLH_TS_ASCL"/>
    <property type="match status" value="1"/>
</dbReference>
<dbReference type="InterPro" id="IPR050283">
    <property type="entry name" value="E-box_TF_Regulators"/>
</dbReference>
<evidence type="ECO:0000259" key="2">
    <source>
        <dbReference type="PROSITE" id="PS50888"/>
    </source>
</evidence>
<accession>A0A336MYI2</accession>
<dbReference type="SUPFAM" id="SSF47459">
    <property type="entry name" value="HLH, helix-loop-helix DNA-binding domain"/>
    <property type="match status" value="1"/>
</dbReference>
<keyword evidence="1" id="KW-0238">DNA-binding</keyword>
<dbReference type="Gene3D" id="4.10.280.10">
    <property type="entry name" value="Helix-loop-helix DNA-binding domain"/>
    <property type="match status" value="1"/>
</dbReference>
<dbReference type="GO" id="GO:0000981">
    <property type="term" value="F:DNA-binding transcription factor activity, RNA polymerase II-specific"/>
    <property type="evidence" value="ECO:0007669"/>
    <property type="project" value="TreeGrafter"/>
</dbReference>
<dbReference type="PROSITE" id="PS50888">
    <property type="entry name" value="BHLH"/>
    <property type="match status" value="1"/>
</dbReference>
<dbReference type="AlphaFoldDB" id="A0A336MYI2"/>
<dbReference type="VEuPathDB" id="VectorBase:CSON009447"/>
<dbReference type="EMBL" id="UFQT01003752">
    <property type="protein sequence ID" value="SSX35250.1"/>
    <property type="molecule type" value="Genomic_DNA"/>
</dbReference>